<sequence length="50" mass="5906">MNEVKLFHFEAHSLSLLSYWDKLTNPFDTESDYNILESSAIYQKESMNAF</sequence>
<protein>
    <submittedName>
        <fullName evidence="1">Uncharacterized protein</fullName>
    </submittedName>
</protein>
<comment type="caution">
    <text evidence="1">The sequence shown here is derived from an EMBL/GenBank/DDBJ whole genome shotgun (WGS) entry which is preliminary data.</text>
</comment>
<dbReference type="EMBL" id="JXKC01000009">
    <property type="protein sequence ID" value="PCS17490.1"/>
    <property type="molecule type" value="Genomic_DNA"/>
</dbReference>
<accession>A0A2A5SRP1</accession>
<dbReference type="AlphaFoldDB" id="A0A2A5SRP1"/>
<evidence type="ECO:0000313" key="2">
    <source>
        <dbReference type="Proteomes" id="UP000218711"/>
    </source>
</evidence>
<organism evidence="1 2">
    <name type="scientific">Lactococcus cremoris subsp. tructae</name>
    <dbReference type="NCBI Taxonomy" id="542833"/>
    <lineage>
        <taxon>Bacteria</taxon>
        <taxon>Bacillati</taxon>
        <taxon>Bacillota</taxon>
        <taxon>Bacilli</taxon>
        <taxon>Lactobacillales</taxon>
        <taxon>Streptococcaceae</taxon>
        <taxon>Lactococcus</taxon>
    </lineage>
</organism>
<reference evidence="1 2" key="1">
    <citation type="submission" date="2014-12" db="EMBL/GenBank/DDBJ databases">
        <title>Draft genome sequences of 10 type strains of Lactococcus.</title>
        <authorList>
            <person name="Sun Z."/>
            <person name="Zhong Z."/>
            <person name="Liu W."/>
            <person name="Zhang W."/>
            <person name="Zhang H."/>
        </authorList>
    </citation>
    <scope>NUCLEOTIDE SEQUENCE [LARGE SCALE GENOMIC DNA]</scope>
    <source>
        <strain evidence="1 2">DSM 21502</strain>
    </source>
</reference>
<evidence type="ECO:0000313" key="1">
    <source>
        <dbReference type="EMBL" id="PCS17490.1"/>
    </source>
</evidence>
<proteinExistence type="predicted"/>
<dbReference type="Proteomes" id="UP000218711">
    <property type="component" value="Unassembled WGS sequence"/>
</dbReference>
<name>A0A2A5SRP1_LACLC</name>
<gene>
    <name evidence="1" type="ORF">RU92_GL002523</name>
</gene>